<dbReference type="CDD" id="cd23659">
    <property type="entry name" value="USP_At3g01520-like"/>
    <property type="match status" value="1"/>
</dbReference>
<dbReference type="Proteomes" id="UP000636793">
    <property type="component" value="Unassembled WGS sequence"/>
</dbReference>
<dbReference type="Gene3D" id="3.40.50.620">
    <property type="entry name" value="HUPs"/>
    <property type="match status" value="2"/>
</dbReference>
<dbReference type="PANTHER" id="PTHR46268:SF6">
    <property type="entry name" value="UNIVERSAL STRESS PROTEIN UP12"/>
    <property type="match status" value="1"/>
</dbReference>
<dbReference type="PANTHER" id="PTHR46268">
    <property type="entry name" value="STRESS RESPONSE PROTEIN NHAX"/>
    <property type="match status" value="1"/>
</dbReference>
<dbReference type="EMBL" id="BMHI01000004">
    <property type="protein sequence ID" value="GGB33065.1"/>
    <property type="molecule type" value="Genomic_DNA"/>
</dbReference>
<dbReference type="AlphaFoldDB" id="A0A916WVD8"/>
<evidence type="ECO:0000259" key="2">
    <source>
        <dbReference type="Pfam" id="PF00582"/>
    </source>
</evidence>
<comment type="caution">
    <text evidence="3">The sequence shown here is derived from an EMBL/GenBank/DDBJ whole genome shotgun (WGS) entry which is preliminary data.</text>
</comment>
<dbReference type="Pfam" id="PF00582">
    <property type="entry name" value="Usp"/>
    <property type="match status" value="2"/>
</dbReference>
<protein>
    <submittedName>
        <fullName evidence="3">Universal stress protein</fullName>
    </submittedName>
</protein>
<sequence>MILVGYDGSPQSAEAVRWAARAADLRSEALRVLSAVPLPVVPGIEYLPTTSVDDFSRAAEVLAQEGLELARAEGSADADAQGLSANPAHALVEASDHASLVVVGHRGHHELIETLLGSVGFAVAAHASCPVVVVRGEFATPARRIVVAVDGSESSLKAVDFAADAAHGAGATVEVVSVWGDPVLAAGLPVWDDPDEVQRAVTDDLERARTAALERHAGLTVTTEVARGQAAPEIARLADGADLLVVGSRGRGGFASLLLGSVSRRLVSSASCPVAVIR</sequence>
<dbReference type="InterPro" id="IPR006015">
    <property type="entry name" value="Universal_stress_UspA"/>
</dbReference>
<dbReference type="PRINTS" id="PR01438">
    <property type="entry name" value="UNVRSLSTRESS"/>
</dbReference>
<dbReference type="SUPFAM" id="SSF52402">
    <property type="entry name" value="Adenine nucleotide alpha hydrolases-like"/>
    <property type="match status" value="2"/>
</dbReference>
<comment type="similarity">
    <text evidence="1">Belongs to the universal stress protein A family.</text>
</comment>
<dbReference type="RefSeq" id="WP_188837336.1">
    <property type="nucleotide sequence ID" value="NZ_BMHI01000004.1"/>
</dbReference>
<dbReference type="InterPro" id="IPR006016">
    <property type="entry name" value="UspA"/>
</dbReference>
<feature type="domain" description="UspA" evidence="2">
    <location>
        <begin position="143"/>
        <end position="278"/>
    </location>
</feature>
<evidence type="ECO:0000313" key="4">
    <source>
        <dbReference type="Proteomes" id="UP000636793"/>
    </source>
</evidence>
<organism evidence="3 4">
    <name type="scientific">Flexivirga endophytica</name>
    <dbReference type="NCBI Taxonomy" id="1849103"/>
    <lineage>
        <taxon>Bacteria</taxon>
        <taxon>Bacillati</taxon>
        <taxon>Actinomycetota</taxon>
        <taxon>Actinomycetes</taxon>
        <taxon>Micrococcales</taxon>
        <taxon>Dermacoccaceae</taxon>
        <taxon>Flexivirga</taxon>
    </lineage>
</organism>
<proteinExistence type="inferred from homology"/>
<feature type="domain" description="UspA" evidence="2">
    <location>
        <begin position="2"/>
        <end position="135"/>
    </location>
</feature>
<reference evidence="3" key="2">
    <citation type="submission" date="2020-09" db="EMBL/GenBank/DDBJ databases">
        <authorList>
            <person name="Sun Q."/>
            <person name="Zhou Y."/>
        </authorList>
    </citation>
    <scope>NUCLEOTIDE SEQUENCE</scope>
    <source>
        <strain evidence="3">CGMCC 1.15085</strain>
    </source>
</reference>
<reference evidence="3" key="1">
    <citation type="journal article" date="2014" name="Int. J. Syst. Evol. Microbiol.">
        <title>Complete genome sequence of Corynebacterium casei LMG S-19264T (=DSM 44701T), isolated from a smear-ripened cheese.</title>
        <authorList>
            <consortium name="US DOE Joint Genome Institute (JGI-PGF)"/>
            <person name="Walter F."/>
            <person name="Albersmeier A."/>
            <person name="Kalinowski J."/>
            <person name="Ruckert C."/>
        </authorList>
    </citation>
    <scope>NUCLEOTIDE SEQUENCE</scope>
    <source>
        <strain evidence="3">CGMCC 1.15085</strain>
    </source>
</reference>
<gene>
    <name evidence="3" type="ORF">GCM10011492_24560</name>
</gene>
<keyword evidence="4" id="KW-1185">Reference proteome</keyword>
<evidence type="ECO:0000256" key="1">
    <source>
        <dbReference type="ARBA" id="ARBA00008791"/>
    </source>
</evidence>
<dbReference type="InterPro" id="IPR014729">
    <property type="entry name" value="Rossmann-like_a/b/a_fold"/>
</dbReference>
<name>A0A916WVD8_9MICO</name>
<evidence type="ECO:0000313" key="3">
    <source>
        <dbReference type="EMBL" id="GGB33065.1"/>
    </source>
</evidence>
<accession>A0A916WVD8</accession>